<evidence type="ECO:0000256" key="8">
    <source>
        <dbReference type="ARBA" id="ARBA00038408"/>
    </source>
</evidence>
<dbReference type="Pfam" id="PF13616">
    <property type="entry name" value="Rotamase_3"/>
    <property type="match status" value="1"/>
</dbReference>
<feature type="domain" description="PpiC" evidence="13">
    <location>
        <begin position="342"/>
        <end position="448"/>
    </location>
</feature>
<dbReference type="GO" id="GO:0003755">
    <property type="term" value="F:peptidyl-prolyl cis-trans isomerase activity"/>
    <property type="evidence" value="ECO:0007669"/>
    <property type="project" value="UniProtKB-KW"/>
</dbReference>
<sequence>MAVLSKIRQRSVLLILIIGFCLFAFIIGDLFQSGNFNTLSKDIGSVNGKDITFEEFRMKVSNVEKSGQQGMTPTMAVNRVWDQEVAIALLTAEFEKLGIRVGEAQILEAMKTNPNIGQNPMFQNEAGQFDLAKFKEYFKSNPEQASFIKDAEKDAALNAQYSIYNTLVKAGMYTTDTEGKLKYQMEADKVSFDYVAVLYSTIKDSDVKVTDEEIVAYMKKNEKKYKADANRDVEYVLVEEKASTEDENEVKNTVNGLLNSRVVYNKETGKNDTLPGFKGTANTIAFVNDNSDIPYDSTYVDKKSLPAEHAEALFNLPAGEIYGPYMRGPYYCISKSMGRKAGANAKASHILISYEGTQVPNKKEKRTKEEAKAKAESLLAQVKANPGMFLMLAITNSDDSSAQQGGDLGYFSQGQMVKPFNDFVFNNPIGSIGLVETDFGFHVINVTDKQDAVRLATIAQKIEPSEATTDKVYTKAVKFEMDAQGKDFAATAKAQGLTVNPSVRVKQMDEMFGAVGQQRQIVRWAFDKETNVGDVKRFEIANMGHVIARLKKVNEEGLTPVEDARPMLEMKLKNQKKAELIKAKMKGASLEAIATAAGSTVQQAADLTIDNANIPNAGPEKKVVGTAFAVGANKVSAPIEGNSGVFVVKPTAVTKAPAITDYKDYTAKVKAQVNGYSGRVIPALKAEADIVDRRAEFQY</sequence>
<dbReference type="AlphaFoldDB" id="A0A1G5GIX5"/>
<evidence type="ECO:0000256" key="9">
    <source>
        <dbReference type="ARBA" id="ARBA00040743"/>
    </source>
</evidence>
<protein>
    <recommendedName>
        <fullName evidence="9">Periplasmic chaperone PpiD</fullName>
    </recommendedName>
    <alternativeName>
        <fullName evidence="10">Periplasmic folding chaperone</fullName>
    </alternativeName>
</protein>
<dbReference type="InterPro" id="IPR052029">
    <property type="entry name" value="PpiD_chaperone"/>
</dbReference>
<evidence type="ECO:0000256" key="3">
    <source>
        <dbReference type="ARBA" id="ARBA00022519"/>
    </source>
</evidence>
<keyword evidence="3" id="KW-0997">Cell inner membrane</keyword>
<dbReference type="RefSeq" id="WP_091141756.1">
    <property type="nucleotide sequence ID" value="NZ_FMVF01000006.1"/>
</dbReference>
<evidence type="ECO:0000259" key="13">
    <source>
        <dbReference type="PROSITE" id="PS50198"/>
    </source>
</evidence>
<evidence type="ECO:0000256" key="6">
    <source>
        <dbReference type="ARBA" id="ARBA00023136"/>
    </source>
</evidence>
<dbReference type="STRING" id="490189.SAMN02927903_01593"/>
<keyword evidence="6 12" id="KW-0472">Membrane</keyword>
<keyword evidence="11 14" id="KW-0413">Isomerase</keyword>
<keyword evidence="7" id="KW-0143">Chaperone</keyword>
<evidence type="ECO:0000256" key="10">
    <source>
        <dbReference type="ARBA" id="ARBA00042775"/>
    </source>
</evidence>
<dbReference type="InterPro" id="IPR000297">
    <property type="entry name" value="PPIase_PpiC"/>
</dbReference>
<evidence type="ECO:0000256" key="7">
    <source>
        <dbReference type="ARBA" id="ARBA00023186"/>
    </source>
</evidence>
<dbReference type="OrthoDB" id="9812372at2"/>
<dbReference type="PROSITE" id="PS50198">
    <property type="entry name" value="PPIC_PPIASE_2"/>
    <property type="match status" value="1"/>
</dbReference>
<proteinExistence type="inferred from homology"/>
<dbReference type="SUPFAM" id="SSF109998">
    <property type="entry name" value="Triger factor/SurA peptide-binding domain-like"/>
    <property type="match status" value="1"/>
</dbReference>
<keyword evidence="5 12" id="KW-1133">Transmembrane helix</keyword>
<dbReference type="GO" id="GO:0005886">
    <property type="term" value="C:plasma membrane"/>
    <property type="evidence" value="ECO:0007669"/>
    <property type="project" value="UniProtKB-SubCell"/>
</dbReference>
<keyword evidence="2" id="KW-1003">Cell membrane</keyword>
<comment type="similarity">
    <text evidence="8">Belongs to the PpiD chaperone family.</text>
</comment>
<dbReference type="Pfam" id="PF13623">
    <property type="entry name" value="SurA_N_2"/>
    <property type="match status" value="1"/>
</dbReference>
<evidence type="ECO:0000313" key="14">
    <source>
        <dbReference type="EMBL" id="SCY51307.1"/>
    </source>
</evidence>
<evidence type="ECO:0000256" key="4">
    <source>
        <dbReference type="ARBA" id="ARBA00022692"/>
    </source>
</evidence>
<dbReference type="PANTHER" id="PTHR47529">
    <property type="entry name" value="PEPTIDYL-PROLYL CIS-TRANS ISOMERASE D"/>
    <property type="match status" value="1"/>
</dbReference>
<keyword evidence="4 12" id="KW-0812">Transmembrane</keyword>
<keyword evidence="11" id="KW-0697">Rotamase</keyword>
<accession>A0A1G5GIX5</accession>
<evidence type="ECO:0000313" key="15">
    <source>
        <dbReference type="Proteomes" id="UP000199354"/>
    </source>
</evidence>
<evidence type="ECO:0000256" key="2">
    <source>
        <dbReference type="ARBA" id="ARBA00022475"/>
    </source>
</evidence>
<dbReference type="EMBL" id="FMVF01000006">
    <property type="protein sequence ID" value="SCY51307.1"/>
    <property type="molecule type" value="Genomic_DNA"/>
</dbReference>
<evidence type="ECO:0000256" key="1">
    <source>
        <dbReference type="ARBA" id="ARBA00004382"/>
    </source>
</evidence>
<organism evidence="14 15">
    <name type="scientific">Flavobacterium caeni</name>
    <dbReference type="NCBI Taxonomy" id="490189"/>
    <lineage>
        <taxon>Bacteria</taxon>
        <taxon>Pseudomonadati</taxon>
        <taxon>Bacteroidota</taxon>
        <taxon>Flavobacteriia</taxon>
        <taxon>Flavobacteriales</taxon>
        <taxon>Flavobacteriaceae</taxon>
        <taxon>Flavobacterium</taxon>
    </lineage>
</organism>
<evidence type="ECO:0000256" key="12">
    <source>
        <dbReference type="SAM" id="Phobius"/>
    </source>
</evidence>
<keyword evidence="15" id="KW-1185">Reference proteome</keyword>
<dbReference type="Proteomes" id="UP000199354">
    <property type="component" value="Unassembled WGS sequence"/>
</dbReference>
<evidence type="ECO:0000256" key="11">
    <source>
        <dbReference type="PROSITE-ProRule" id="PRU00278"/>
    </source>
</evidence>
<dbReference type="PANTHER" id="PTHR47529:SF1">
    <property type="entry name" value="PERIPLASMIC CHAPERONE PPID"/>
    <property type="match status" value="1"/>
</dbReference>
<dbReference type="InterPro" id="IPR027304">
    <property type="entry name" value="Trigger_fact/SurA_dom_sf"/>
</dbReference>
<evidence type="ECO:0000256" key="5">
    <source>
        <dbReference type="ARBA" id="ARBA00022989"/>
    </source>
</evidence>
<name>A0A1G5GIX5_9FLAO</name>
<gene>
    <name evidence="14" type="ORF">SAMN02927903_01593</name>
</gene>
<dbReference type="SUPFAM" id="SSF54534">
    <property type="entry name" value="FKBP-like"/>
    <property type="match status" value="1"/>
</dbReference>
<dbReference type="InterPro" id="IPR046357">
    <property type="entry name" value="PPIase_dom_sf"/>
</dbReference>
<feature type="transmembrane region" description="Helical" evidence="12">
    <location>
        <begin position="12"/>
        <end position="31"/>
    </location>
</feature>
<comment type="subcellular location">
    <subcellularLocation>
        <location evidence="1">Cell inner membrane</location>
        <topology evidence="1">Single-pass type II membrane protein</topology>
        <orientation evidence="1">Periplasmic side</orientation>
    </subcellularLocation>
</comment>
<dbReference type="Gene3D" id="3.10.50.40">
    <property type="match status" value="1"/>
</dbReference>
<reference evidence="14 15" key="1">
    <citation type="submission" date="2016-10" db="EMBL/GenBank/DDBJ databases">
        <authorList>
            <person name="de Groot N.N."/>
        </authorList>
    </citation>
    <scope>NUCLEOTIDE SEQUENCE [LARGE SCALE GENOMIC DNA]</scope>
    <source>
        <strain evidence="14 15">CGMCC 1.7031</strain>
    </source>
</reference>